<dbReference type="InterPro" id="IPR001896">
    <property type="entry name" value="Plant_vir_prot"/>
</dbReference>
<organism evidence="2">
    <name type="scientific">Papaya mosaic potexvirus</name>
    <name type="common">PMV</name>
    <dbReference type="NCBI Taxonomy" id="12181"/>
    <lineage>
        <taxon>Viruses</taxon>
        <taxon>Riboviria</taxon>
        <taxon>Orthornavirae</taxon>
        <taxon>Kitrinoviricota</taxon>
        <taxon>Alsuviricetes</taxon>
        <taxon>Tymovirales</taxon>
        <taxon>Alphaflexiviridae</taxon>
        <taxon>Potexvirus</taxon>
        <taxon>Potexvirus papayae</taxon>
    </lineage>
</organism>
<evidence type="ECO:0000256" key="1">
    <source>
        <dbReference type="SAM" id="Phobius"/>
    </source>
</evidence>
<dbReference type="GeneID" id="1494023"/>
<feature type="transmembrane region" description="Helical" evidence="1">
    <location>
        <begin position="17"/>
        <end position="35"/>
    </location>
</feature>
<proteinExistence type="predicted"/>
<keyword evidence="1" id="KW-0472">Membrane</keyword>
<protein>
    <submittedName>
        <fullName evidence="2">Triple gene block protein 2</fullName>
    </submittedName>
</protein>
<accession>K4NSA2</accession>
<reference evidence="2" key="1">
    <citation type="submission" date="2012-08" db="EMBL/GenBank/DDBJ databases">
        <title>Amplification of Full-length cDNA of Papaya mosaic virus of Hainan.</title>
        <authorList>
            <person name="Chen W.Y."/>
        </authorList>
    </citation>
    <scope>NUCLEOTIDE SEQUENCE</scope>
    <source>
        <strain evidence="2">PMV-HN</strain>
    </source>
</reference>
<organismHost>
    <name type="scientific">Ullucus tuberosus</name>
    <name type="common">Olluco</name>
    <dbReference type="NCBI Taxonomy" id="108055"/>
</organismHost>
<organismHost>
    <name type="scientific">Carica papaya</name>
    <name type="common">Papaya</name>
    <dbReference type="NCBI Taxonomy" id="3649"/>
</organismHost>
<keyword evidence="1" id="KW-1133">Transmembrane helix</keyword>
<dbReference type="Pfam" id="PF01307">
    <property type="entry name" value="Plant_vir_prot"/>
    <property type="match status" value="1"/>
</dbReference>
<keyword evidence="1" id="KW-0812">Transmembrane</keyword>
<dbReference type="RefSeq" id="NP_044332.1">
    <property type="nucleotide sequence ID" value="NC_001748.1"/>
</dbReference>
<sequence length="111" mass="11950">MSSHQNFLTPPPDHSKAILAVAVGVGLAIVLHFSLSYKLPSPGDNIHSLPFGGTYRDGTKSIIYNSPHRGPGQSGALPIITVFAIIECTLHVLRKRDNPVRPQHSDCPNCS</sequence>
<dbReference type="OrthoDB" id="20634at10239"/>
<name>K4NSA2_PMV</name>
<dbReference type="KEGG" id="vg:1494023"/>
<dbReference type="EMBL" id="JX524226">
    <property type="protein sequence ID" value="AFV46463.1"/>
    <property type="molecule type" value="Genomic_RNA"/>
</dbReference>
<evidence type="ECO:0000313" key="2">
    <source>
        <dbReference type="EMBL" id="AFV46463.1"/>
    </source>
</evidence>